<name>A0AAU6UKU0_UNCXX</name>
<dbReference type="EMBL" id="CP095347">
    <property type="protein sequence ID" value="XAG74656.1"/>
    <property type="molecule type" value="Genomic_DNA"/>
</dbReference>
<reference evidence="1" key="1">
    <citation type="submission" date="2022-03" db="EMBL/GenBank/DDBJ databases">
        <title>Sea Food Isolates.</title>
        <authorList>
            <person name="Li c."/>
        </authorList>
    </citation>
    <scope>NUCLEOTIDE SEQUENCE</scope>
    <source>
        <strain evidence="1">19NY04SH03</strain>
    </source>
</reference>
<evidence type="ECO:0000313" key="1">
    <source>
        <dbReference type="EMBL" id="XAG74656.1"/>
    </source>
</evidence>
<sequence>MVSEKALFSIGKGLIERFKKVVRDKERNLKDCYLPYYIEVESTLSTHLLVITILNQEITSCSHTAEEDMFKLMEGIDAHNNELFDAAAHAAKGKTIKDMAREVDSLVIKLKGTINSSLITSLEQYARDLHEADVIEEYHFLQDPCQNTLNLTRDFKANIPSVHSSMHVQ</sequence>
<gene>
    <name evidence="1" type="ORF">MRN42_17925</name>
</gene>
<accession>A0AAU6UKU0</accession>
<protein>
    <submittedName>
        <fullName evidence="1">Uncharacterized protein</fullName>
    </submittedName>
</protein>
<proteinExistence type="predicted"/>
<dbReference type="AlphaFoldDB" id="A0AAU6UKU0"/>
<organism evidence="1">
    <name type="scientific">bacterium 19NY04SH03</name>
    <dbReference type="NCBI Taxonomy" id="2920647"/>
    <lineage>
        <taxon>Bacteria</taxon>
    </lineage>
</organism>